<dbReference type="InterPro" id="IPR005455">
    <property type="entry name" value="PFN_euk"/>
</dbReference>
<evidence type="ECO:0000256" key="1">
    <source>
        <dbReference type="ARBA" id="ARBA00010058"/>
    </source>
</evidence>
<name>D3BHX4_HETP5</name>
<evidence type="ECO:0000256" key="2">
    <source>
        <dbReference type="ARBA" id="ARBA00025549"/>
    </source>
</evidence>
<dbReference type="Gene3D" id="3.30.450.30">
    <property type="entry name" value="Dynein light chain 2a, cytoplasmic"/>
    <property type="match status" value="1"/>
</dbReference>
<evidence type="ECO:0000313" key="5">
    <source>
        <dbReference type="Proteomes" id="UP000001396"/>
    </source>
</evidence>
<dbReference type="InterPro" id="IPR048278">
    <property type="entry name" value="PFN"/>
</dbReference>
<dbReference type="GeneID" id="31363822"/>
<dbReference type="InterPro" id="IPR036140">
    <property type="entry name" value="PFN_sf"/>
</dbReference>
<gene>
    <name evidence="4" type="ORF">PPL_08342</name>
</gene>
<proteinExistence type="inferred from homology"/>
<organism evidence="4 5">
    <name type="scientific">Heterostelium pallidum (strain ATCC 26659 / Pp 5 / PN500)</name>
    <name type="common">Cellular slime mold</name>
    <name type="synonym">Polysphondylium pallidum</name>
    <dbReference type="NCBI Taxonomy" id="670386"/>
    <lineage>
        <taxon>Eukaryota</taxon>
        <taxon>Amoebozoa</taxon>
        <taxon>Evosea</taxon>
        <taxon>Eumycetozoa</taxon>
        <taxon>Dictyostelia</taxon>
        <taxon>Acytosteliales</taxon>
        <taxon>Acytosteliaceae</taxon>
        <taxon>Heterostelium</taxon>
    </lineage>
</organism>
<dbReference type="RefSeq" id="XP_020430998.1">
    <property type="nucleotide sequence ID" value="XM_020579159.1"/>
</dbReference>
<keyword evidence="3" id="KW-0009">Actin-binding</keyword>
<dbReference type="PANTHER" id="PTHR11604">
    <property type="entry name" value="PROFILIN"/>
    <property type="match status" value="1"/>
</dbReference>
<evidence type="ECO:0000313" key="4">
    <source>
        <dbReference type="EMBL" id="EFA78874.1"/>
    </source>
</evidence>
<dbReference type="AlphaFoldDB" id="D3BHX4"/>
<dbReference type="InParanoid" id="D3BHX4"/>
<dbReference type="GO" id="GO:0005938">
    <property type="term" value="C:cell cortex"/>
    <property type="evidence" value="ECO:0007669"/>
    <property type="project" value="TreeGrafter"/>
</dbReference>
<comment type="similarity">
    <text evidence="1 3">Belongs to the profilin family.</text>
</comment>
<dbReference type="SMART" id="SM00392">
    <property type="entry name" value="PROF"/>
    <property type="match status" value="1"/>
</dbReference>
<dbReference type="CDD" id="cd00148">
    <property type="entry name" value="PROF"/>
    <property type="match status" value="1"/>
</dbReference>
<comment type="function">
    <text evidence="2">Binds to actin and affects the structure of the cytoskeleton. At high concentrations, profilin prevents the polymerization of actin, whereas it enhances it at low concentrations. By binding to PIP2, it inhibits the formation of IP3 and DG.</text>
</comment>
<dbReference type="PRINTS" id="PR01640">
    <property type="entry name" value="PROFILINPLNT"/>
</dbReference>
<dbReference type="EMBL" id="ADBJ01000037">
    <property type="protein sequence ID" value="EFA78874.1"/>
    <property type="molecule type" value="Genomic_DNA"/>
</dbReference>
<comment type="caution">
    <text evidence="4">The sequence shown here is derived from an EMBL/GenBank/DDBJ whole genome shotgun (WGS) entry which is preliminary data.</text>
</comment>
<evidence type="ECO:0000256" key="3">
    <source>
        <dbReference type="RuleBase" id="RU003909"/>
    </source>
</evidence>
<accession>D3BHX4</accession>
<dbReference type="Proteomes" id="UP000001396">
    <property type="component" value="Unassembled WGS sequence"/>
</dbReference>
<dbReference type="Pfam" id="PF00235">
    <property type="entry name" value="Profilin"/>
    <property type="match status" value="1"/>
</dbReference>
<sequence length="72" mass="7654">MSVNHLINTVIIGVYVLKSDPRSIYGKQGTGGVVCVKTGKTVIIGVYNEKLQPGAAASVVEKLADYLIDQGY</sequence>
<dbReference type="SUPFAM" id="SSF55770">
    <property type="entry name" value="Profilin (actin-binding protein)"/>
    <property type="match status" value="1"/>
</dbReference>
<keyword evidence="5" id="KW-1185">Reference proteome</keyword>
<dbReference type="PANTHER" id="PTHR11604:SF3">
    <property type="entry name" value="PROFILIN-2"/>
    <property type="match status" value="1"/>
</dbReference>
<protein>
    <recommendedName>
        <fullName evidence="3">Profilin</fullName>
    </recommendedName>
</protein>
<dbReference type="STRING" id="670386.D3BHX4"/>
<dbReference type="GO" id="GO:0003785">
    <property type="term" value="F:actin monomer binding"/>
    <property type="evidence" value="ECO:0007669"/>
    <property type="project" value="TreeGrafter"/>
</dbReference>
<reference evidence="4 5" key="1">
    <citation type="journal article" date="2011" name="Genome Res.">
        <title>Phylogeny-wide analysis of social amoeba genomes highlights ancient origins for complex intercellular communication.</title>
        <authorList>
            <person name="Heidel A.J."/>
            <person name="Lawal H.M."/>
            <person name="Felder M."/>
            <person name="Schilde C."/>
            <person name="Helps N.R."/>
            <person name="Tunggal B."/>
            <person name="Rivero F."/>
            <person name="John U."/>
            <person name="Schleicher M."/>
            <person name="Eichinger L."/>
            <person name="Platzer M."/>
            <person name="Noegel A.A."/>
            <person name="Schaap P."/>
            <person name="Gloeckner G."/>
        </authorList>
    </citation>
    <scope>NUCLEOTIDE SEQUENCE [LARGE SCALE GENOMIC DNA]</scope>
    <source>
        <strain evidence="5">ATCC 26659 / Pp 5 / PN500</strain>
    </source>
</reference>